<keyword evidence="2" id="KW-1185">Reference proteome</keyword>
<dbReference type="Proteomes" id="UP000747542">
    <property type="component" value="Unassembled WGS sequence"/>
</dbReference>
<dbReference type="AlphaFoldDB" id="A0A8J5JQ47"/>
<comment type="caution">
    <text evidence="1">The sequence shown here is derived from an EMBL/GenBank/DDBJ whole genome shotgun (WGS) entry which is preliminary data.</text>
</comment>
<evidence type="ECO:0000313" key="1">
    <source>
        <dbReference type="EMBL" id="KAG7157149.1"/>
    </source>
</evidence>
<name>A0A8J5JQ47_HOMAM</name>
<sequence length="188" mass="21074">MLQVCSEGIFTQNESNPGRQKRNQNHEESLLSSMQQFKVFSSDVLLTSLHNVGTKDLAIDSPGFPLECQRTGKKYLEALVNDRLTIYNEQKTAVPRSNAPTFESLYEIVKNNKDKDKASILKDDRSVLQRLIVVYVADRSVDLQDVLKHELVNVPMSLAEMNGSRRTGTKSVLADILITSTDCPSTNE</sequence>
<organism evidence="1 2">
    <name type="scientific">Homarus americanus</name>
    <name type="common">American lobster</name>
    <dbReference type="NCBI Taxonomy" id="6706"/>
    <lineage>
        <taxon>Eukaryota</taxon>
        <taxon>Metazoa</taxon>
        <taxon>Ecdysozoa</taxon>
        <taxon>Arthropoda</taxon>
        <taxon>Crustacea</taxon>
        <taxon>Multicrustacea</taxon>
        <taxon>Malacostraca</taxon>
        <taxon>Eumalacostraca</taxon>
        <taxon>Eucarida</taxon>
        <taxon>Decapoda</taxon>
        <taxon>Pleocyemata</taxon>
        <taxon>Astacidea</taxon>
        <taxon>Nephropoidea</taxon>
        <taxon>Nephropidae</taxon>
        <taxon>Homarus</taxon>
    </lineage>
</organism>
<reference evidence="1" key="1">
    <citation type="journal article" date="2021" name="Sci. Adv.">
        <title>The American lobster genome reveals insights on longevity, neural, and immune adaptations.</title>
        <authorList>
            <person name="Polinski J.M."/>
            <person name="Zimin A.V."/>
            <person name="Clark K.F."/>
            <person name="Kohn A.B."/>
            <person name="Sadowski N."/>
            <person name="Timp W."/>
            <person name="Ptitsyn A."/>
            <person name="Khanna P."/>
            <person name="Romanova D.Y."/>
            <person name="Williams P."/>
            <person name="Greenwood S.J."/>
            <person name="Moroz L.L."/>
            <person name="Walt D.R."/>
            <person name="Bodnar A.G."/>
        </authorList>
    </citation>
    <scope>NUCLEOTIDE SEQUENCE</scope>
    <source>
        <strain evidence="1">GMGI-L3</strain>
    </source>
</reference>
<dbReference type="EMBL" id="JAHLQT010037907">
    <property type="protein sequence ID" value="KAG7157149.1"/>
    <property type="molecule type" value="Genomic_DNA"/>
</dbReference>
<accession>A0A8J5JQ47</accession>
<gene>
    <name evidence="1" type="ORF">Hamer_G009979</name>
</gene>
<protein>
    <submittedName>
        <fullName evidence="1">Uncharacterized protein</fullName>
    </submittedName>
</protein>
<proteinExistence type="predicted"/>
<evidence type="ECO:0000313" key="2">
    <source>
        <dbReference type="Proteomes" id="UP000747542"/>
    </source>
</evidence>